<dbReference type="AlphaFoldDB" id="A0A645FSD6"/>
<protein>
    <submittedName>
        <fullName evidence="1">Uncharacterized protein</fullName>
    </submittedName>
</protein>
<gene>
    <name evidence="1" type="ORF">SDC9_162433</name>
</gene>
<reference evidence="1" key="1">
    <citation type="submission" date="2019-08" db="EMBL/GenBank/DDBJ databases">
        <authorList>
            <person name="Kucharzyk K."/>
            <person name="Murdoch R.W."/>
            <person name="Higgins S."/>
            <person name="Loffler F."/>
        </authorList>
    </citation>
    <scope>NUCLEOTIDE SEQUENCE</scope>
</reference>
<organism evidence="1">
    <name type="scientific">bioreactor metagenome</name>
    <dbReference type="NCBI Taxonomy" id="1076179"/>
    <lineage>
        <taxon>unclassified sequences</taxon>
        <taxon>metagenomes</taxon>
        <taxon>ecological metagenomes</taxon>
    </lineage>
</organism>
<dbReference type="EMBL" id="VSSQ01061811">
    <property type="protein sequence ID" value="MPN15104.1"/>
    <property type="molecule type" value="Genomic_DNA"/>
</dbReference>
<name>A0A645FSD6_9ZZZZ</name>
<evidence type="ECO:0000313" key="1">
    <source>
        <dbReference type="EMBL" id="MPN15104.1"/>
    </source>
</evidence>
<proteinExistence type="predicted"/>
<comment type="caution">
    <text evidence="1">The sequence shown here is derived from an EMBL/GenBank/DDBJ whole genome shotgun (WGS) entry which is preliminary data.</text>
</comment>
<accession>A0A645FSD6</accession>
<sequence>MGDAIFLVQEVIIGDEMSESKIKYVIFHWNNKQKHGDDLECF</sequence>